<reference evidence="1 2" key="2">
    <citation type="journal article" date="2022" name="Mol. Ecol. Resour.">
        <title>The genomes of chicory, endive, great burdock and yacon provide insights into Asteraceae paleo-polyploidization history and plant inulin production.</title>
        <authorList>
            <person name="Fan W."/>
            <person name="Wang S."/>
            <person name="Wang H."/>
            <person name="Wang A."/>
            <person name="Jiang F."/>
            <person name="Liu H."/>
            <person name="Zhao H."/>
            <person name="Xu D."/>
            <person name="Zhang Y."/>
        </authorList>
    </citation>
    <scope>NUCLEOTIDE SEQUENCE [LARGE SCALE GENOMIC DNA]</scope>
    <source>
        <strain evidence="2">cv. Niubang</strain>
    </source>
</reference>
<sequence length="90" mass="10546">MYSWKNITKKTITKVKKNRFLVVWNYLSIHYSKSSRFDQATSLALKIGHALIYGRKINFAQLIFDDLVAKITKKSRKSVPYSQFLNAILF</sequence>
<reference evidence="2" key="1">
    <citation type="journal article" date="2022" name="Mol. Ecol. Resour.">
        <title>The genomes of chicory, endive, great burdock and yacon provide insights into Asteraceae palaeo-polyploidization history and plant inulin production.</title>
        <authorList>
            <person name="Fan W."/>
            <person name="Wang S."/>
            <person name="Wang H."/>
            <person name="Wang A."/>
            <person name="Jiang F."/>
            <person name="Liu H."/>
            <person name="Zhao H."/>
            <person name="Xu D."/>
            <person name="Zhang Y."/>
        </authorList>
    </citation>
    <scope>NUCLEOTIDE SEQUENCE [LARGE SCALE GENOMIC DNA]</scope>
    <source>
        <strain evidence="2">cv. Niubang</strain>
    </source>
</reference>
<evidence type="ECO:0000313" key="2">
    <source>
        <dbReference type="Proteomes" id="UP001055879"/>
    </source>
</evidence>
<gene>
    <name evidence="1" type="ORF">L6452_37039</name>
</gene>
<protein>
    <submittedName>
        <fullName evidence="1">Uncharacterized protein</fullName>
    </submittedName>
</protein>
<keyword evidence="2" id="KW-1185">Reference proteome</keyword>
<dbReference type="Proteomes" id="UP001055879">
    <property type="component" value="Linkage Group LG14"/>
</dbReference>
<evidence type="ECO:0000313" key="1">
    <source>
        <dbReference type="EMBL" id="KAI3677769.1"/>
    </source>
</evidence>
<name>A0ACB8Y1S7_ARCLA</name>
<organism evidence="1 2">
    <name type="scientific">Arctium lappa</name>
    <name type="common">Greater burdock</name>
    <name type="synonym">Lappa major</name>
    <dbReference type="NCBI Taxonomy" id="4217"/>
    <lineage>
        <taxon>Eukaryota</taxon>
        <taxon>Viridiplantae</taxon>
        <taxon>Streptophyta</taxon>
        <taxon>Embryophyta</taxon>
        <taxon>Tracheophyta</taxon>
        <taxon>Spermatophyta</taxon>
        <taxon>Magnoliopsida</taxon>
        <taxon>eudicotyledons</taxon>
        <taxon>Gunneridae</taxon>
        <taxon>Pentapetalae</taxon>
        <taxon>asterids</taxon>
        <taxon>campanulids</taxon>
        <taxon>Asterales</taxon>
        <taxon>Asteraceae</taxon>
        <taxon>Carduoideae</taxon>
        <taxon>Cardueae</taxon>
        <taxon>Arctiinae</taxon>
        <taxon>Arctium</taxon>
    </lineage>
</organism>
<proteinExistence type="predicted"/>
<comment type="caution">
    <text evidence="1">The sequence shown here is derived from an EMBL/GenBank/DDBJ whole genome shotgun (WGS) entry which is preliminary data.</text>
</comment>
<accession>A0ACB8Y1S7</accession>
<dbReference type="EMBL" id="CM042060">
    <property type="protein sequence ID" value="KAI3677769.1"/>
    <property type="molecule type" value="Genomic_DNA"/>
</dbReference>